<feature type="transmembrane region" description="Helical" evidence="1">
    <location>
        <begin position="474"/>
        <end position="491"/>
    </location>
</feature>
<dbReference type="InterPro" id="IPR001036">
    <property type="entry name" value="Acrflvin-R"/>
</dbReference>
<dbReference type="InterPro" id="IPR027463">
    <property type="entry name" value="AcrB_DN_DC_subdom"/>
</dbReference>
<evidence type="ECO:0000256" key="1">
    <source>
        <dbReference type="SAM" id="Phobius"/>
    </source>
</evidence>
<proteinExistence type="predicted"/>
<feature type="transmembrane region" description="Helical" evidence="1">
    <location>
        <begin position="24"/>
        <end position="42"/>
    </location>
</feature>
<dbReference type="SUPFAM" id="SSF82714">
    <property type="entry name" value="Multidrug efflux transporter AcrB TolC docking domain, DN and DC subdomains"/>
    <property type="match status" value="2"/>
</dbReference>
<dbReference type="SUPFAM" id="SSF82693">
    <property type="entry name" value="Multidrug efflux transporter AcrB pore domain, PN1, PN2, PC1 and PC2 subdomains"/>
    <property type="match status" value="3"/>
</dbReference>
<feature type="transmembrane region" description="Helical" evidence="1">
    <location>
        <begin position="373"/>
        <end position="392"/>
    </location>
</feature>
<dbReference type="EMBL" id="OZ026884">
    <property type="protein sequence ID" value="CAL1241112.1"/>
    <property type="molecule type" value="Genomic_DNA"/>
</dbReference>
<dbReference type="PRINTS" id="PR00702">
    <property type="entry name" value="ACRIFLAVINRP"/>
</dbReference>
<feature type="transmembrane region" description="Helical" evidence="1">
    <location>
        <begin position="503"/>
        <end position="524"/>
    </location>
</feature>
<dbReference type="Gene3D" id="3.30.70.1430">
    <property type="entry name" value="Multidrug efflux transporter AcrB pore domain"/>
    <property type="match status" value="2"/>
</dbReference>
<feature type="transmembrane region" description="Helical" evidence="1">
    <location>
        <begin position="915"/>
        <end position="935"/>
    </location>
</feature>
<feature type="transmembrane region" description="Helical" evidence="1">
    <location>
        <begin position="976"/>
        <end position="994"/>
    </location>
</feature>
<keyword evidence="1" id="KW-1133">Transmembrane helix</keyword>
<feature type="transmembrane region" description="Helical" evidence="1">
    <location>
        <begin position="398"/>
        <end position="418"/>
    </location>
</feature>
<feature type="transmembrane region" description="Helical" evidence="1">
    <location>
        <begin position="567"/>
        <end position="588"/>
    </location>
</feature>
<dbReference type="PANTHER" id="PTHR32063">
    <property type="match status" value="1"/>
</dbReference>
<organism evidence="2 3">
    <name type="scientific">Candidatus Methylocalor cossyra</name>
    <dbReference type="NCBI Taxonomy" id="3108543"/>
    <lineage>
        <taxon>Bacteria</taxon>
        <taxon>Pseudomonadati</taxon>
        <taxon>Pseudomonadota</taxon>
        <taxon>Gammaproteobacteria</taxon>
        <taxon>Methylococcales</taxon>
        <taxon>Methylococcaceae</taxon>
        <taxon>Candidatus Methylocalor</taxon>
    </lineage>
</organism>
<dbReference type="RefSeq" id="WP_348757643.1">
    <property type="nucleotide sequence ID" value="NZ_OZ026884.1"/>
</dbReference>
<feature type="transmembrane region" description="Helical" evidence="1">
    <location>
        <begin position="1056"/>
        <end position="1078"/>
    </location>
</feature>
<dbReference type="SUPFAM" id="SSF82866">
    <property type="entry name" value="Multidrug efflux transporter AcrB transmembrane domain"/>
    <property type="match status" value="2"/>
</dbReference>
<name>A0ABP1CA38_9GAMM</name>
<dbReference type="Proteomes" id="UP001497493">
    <property type="component" value="Chromosome"/>
</dbReference>
<dbReference type="Pfam" id="PF00873">
    <property type="entry name" value="ACR_tran"/>
    <property type="match status" value="2"/>
</dbReference>
<keyword evidence="1" id="KW-0472">Membrane</keyword>
<dbReference type="Gene3D" id="1.20.1640.10">
    <property type="entry name" value="Multidrug efflux transporter AcrB transmembrane domain"/>
    <property type="match status" value="2"/>
</dbReference>
<protein>
    <submittedName>
        <fullName evidence="2">Multidrug efflux pump subunit AcrB</fullName>
    </submittedName>
</protein>
<gene>
    <name evidence="2" type="ORF">MECH1_V1_2336</name>
</gene>
<evidence type="ECO:0000313" key="2">
    <source>
        <dbReference type="EMBL" id="CAL1241112.1"/>
    </source>
</evidence>
<feature type="transmembrane region" description="Helical" evidence="1">
    <location>
        <begin position="941"/>
        <end position="964"/>
    </location>
</feature>
<reference evidence="2 3" key="1">
    <citation type="submission" date="2024-04" db="EMBL/GenBank/DDBJ databases">
        <authorList>
            <person name="Cremers G."/>
        </authorList>
    </citation>
    <scope>NUCLEOTIDE SEQUENCE [LARGE SCALE GENOMIC DNA]</scope>
    <source>
        <strain evidence="2">MeCH1-AG</strain>
    </source>
</reference>
<sequence>MSSASPTARGLTARIVHLFITSKLSPLLLLASLLAGFAALVLTPREEEPQIIVPVADVLVAVPGASAEEVEKLVATPLESLLREVDGVEYVYSASRENEALVTVRFYVGEDREDSLVKVWNKLMSNQDRIPSVVSRWTVKPVEIDDVPIVTLTLSSADPGYDGMALRRLADEMKDKLARVDDTGKITVVGGEPRRVLVYPDAAALAARGLSFLDLLRALGAANVQVEAGRFERAGRSLRLQAGPVFGDAEEVAGTPIAGQEGRLTYLRDVARIEDGPAEVEHYSRIGFGPAAAFSRPVLPRHSALPGTVPKAGEERPAVTLAIAKRKGANAVTVAEQVIETARHLYGSLIPEEVTVTVTRDYGETANHKVNELVKHLFVAIATIIVLLAFALGPKEAFIVALAVPMTLGVTLLCDLVFGYTINRVTLFALILSLGLLVDDPIVDVENIFRHFQLRREPPLEATLSAVDEVRPPTVFATFTVIVSFLPMFFITGMMGPYMAPMAFNVPVAMLMSLLVAFTVTPWASYHLLKSAYGRGEAAFDLKRSGVYRFYRGTLGPLLAAPYRARVFLGLVALAFLGSALLAVFRIVPLKLLPFDNKNELQIVIDMPRGTPLEDTDAVARDIGAYLATVNEVTDFETYVGAASPMDFNGMVRHYYLRDQPHQADIRVNLLPKERRRQQSHEIALRLRPDLERIAAGHPGARIKIVETPPGPPVLSTFVAEVYGPLDADYGELARVTERVKADFGRIPGVVDIDDYVDEPQTVVHYRLDRQQAAWHGITVANVAETLEAALHGRVAGTVHLASERQPLEIVVRLPRAARSSLADLETLRVAGADGTLVPLGEIGTAREEPADLTIYHKNLRRLNYVIAEMAGREPVEAVLDWGAIERQHPLPPGYRVELAGEGEWKITVDVFRDLGLAFGAALVMIYVLLVAQTGSLGMPLVIMVAIPLTVIGIMPGFWLLNLVFAEPVAGYANPVLFTATAMIGMIALAGIVVRNSIILIDFIQRLRDQGEALGEALVTAGATRLRPIFLTAGAALFGSFVITLDPIFSGLAWSFIFGIFASTAFSLYVVPVVYFLLHRQAG</sequence>
<keyword evidence="3" id="KW-1185">Reference proteome</keyword>
<dbReference type="Gene3D" id="3.30.2090.10">
    <property type="entry name" value="Multidrug efflux transporter AcrB TolC docking domain, DN and DC subdomains"/>
    <property type="match status" value="2"/>
</dbReference>
<dbReference type="Gene3D" id="3.30.70.1440">
    <property type="entry name" value="Multidrug efflux transporter AcrB pore domain"/>
    <property type="match status" value="1"/>
</dbReference>
<dbReference type="PANTHER" id="PTHR32063:SF16">
    <property type="entry name" value="CATION EFFLUX SYSTEM (ACRB_ACRD_ACRF FAMILY)"/>
    <property type="match status" value="1"/>
</dbReference>
<feature type="transmembrane region" description="Helical" evidence="1">
    <location>
        <begin position="1029"/>
        <end position="1049"/>
    </location>
</feature>
<dbReference type="Gene3D" id="3.30.70.1320">
    <property type="entry name" value="Multidrug efflux transporter AcrB pore domain like"/>
    <property type="match status" value="1"/>
</dbReference>
<accession>A0ABP1CA38</accession>
<evidence type="ECO:0000313" key="3">
    <source>
        <dbReference type="Proteomes" id="UP001497493"/>
    </source>
</evidence>
<keyword evidence="1" id="KW-0812">Transmembrane</keyword>